<comment type="function">
    <text evidence="8 9">This protein is involved in the repair of mismatches in DNA. It is possible that it carries out the mismatch recognition step. This protein has a weak ATPase activity.</text>
</comment>
<feature type="compositionally biased region" description="Polar residues" evidence="11">
    <location>
        <begin position="812"/>
        <end position="826"/>
    </location>
</feature>
<dbReference type="InterPro" id="IPR007695">
    <property type="entry name" value="DNA_mismatch_repair_MutS-lik_N"/>
</dbReference>
<dbReference type="Pfam" id="PF05192">
    <property type="entry name" value="MutS_III"/>
    <property type="match status" value="1"/>
</dbReference>
<dbReference type="EMBL" id="FOYQ01000001">
    <property type="protein sequence ID" value="SFR32880.1"/>
    <property type="molecule type" value="Genomic_DNA"/>
</dbReference>
<dbReference type="PROSITE" id="PS00486">
    <property type="entry name" value="DNA_MISMATCH_REPAIR_2"/>
    <property type="match status" value="1"/>
</dbReference>
<evidence type="ECO:0000256" key="8">
    <source>
        <dbReference type="ARBA" id="ARBA00024647"/>
    </source>
</evidence>
<dbReference type="SUPFAM" id="SSF53150">
    <property type="entry name" value="DNA repair protein MutS, domain II"/>
    <property type="match status" value="1"/>
</dbReference>
<dbReference type="InterPro" id="IPR007861">
    <property type="entry name" value="DNA_mismatch_repair_MutS_clamp"/>
</dbReference>
<dbReference type="HAMAP" id="MF_00096">
    <property type="entry name" value="MutS"/>
    <property type="match status" value="1"/>
</dbReference>
<evidence type="ECO:0000256" key="10">
    <source>
        <dbReference type="RuleBase" id="RU003756"/>
    </source>
</evidence>
<sequence length="904" mass="101579">MAKKAKKETPLMQQYNSIKRRYPDALLLFRVGDFYETFGQDAEKAAGILDIVLTQRNNGGDKTALAGFPHHALNTYLPKLVRAGQRVAICDQLEDPKQTKTIVKRGVTELVTPGVSLMDDVLQDKDNNYLAAVQFGARNLGIAFLDISTGEFFLAEGREETIGKWLQNFGPKEVLIPRNQRRHFEEVFGSSYHTFILEEWIFQEDYAREQLTGHFKTSSLKGFGVESLTDGIIAAGAALHYLSETHHRRLGHIQSLRRLAAEDYVWMDRFTLRNLEVLQARDSEGVSLLDVLDQTRSPMGGRMLRRWLALPLKEEARIVKRQDGVAYFVKATPALERLRNQLKQMGDLERLIAKVATAKIGPRECVQLKNSLMGITPIQGLLKESDTDALLEISNSLDPCTPLIERIQQVLREEAPAGITKGGAIAEGFSEELDELRGLSRSGKDYLDQMLERESERTGIPSLKIASNNVFGYYIEVRNTHRDKVPEEWIRKQTLVNAERYITEELKEYEAKILGAEERILDLEQQLFNQLVSWLQEYIGPVQLNARLLAELDCLGSFAQSAAQYNYVRPEVHQGTDLYIEQGRHPVIERRLPPGEGYIANDLLMDRENQQILMITGPNMSGKSAILRQTALISLMAQAGSFVPANAARLGLIDKIFTRVGASDNISLGESTFMVEMNEAASILNNLSDRSLILLDEIGRGTSTYDGISIAWAIAEFLHRHPSRPKTLFATHYHELNEMENSFPRIRNFNVAVRELEDKVLFLRKLEAGGSHHSFGIHVARMAGMPQQVVQKAKKILKKLEASHSAEALEGTASNTTTQVEASMTNGEAEAAPKAYPSREQTSGALQAVQEDMQLSFFNLDDPLLESIREEILDLDIDRLTPVEALMKLNEIKRILTAKKRASS</sequence>
<dbReference type="Gene3D" id="3.40.1170.10">
    <property type="entry name" value="DNA repair protein MutS, domain I"/>
    <property type="match status" value="1"/>
</dbReference>
<dbReference type="Gene3D" id="1.10.1420.10">
    <property type="match status" value="2"/>
</dbReference>
<dbReference type="AlphaFoldDB" id="A0A1I6FSE5"/>
<dbReference type="InterPro" id="IPR045076">
    <property type="entry name" value="MutS"/>
</dbReference>
<evidence type="ECO:0000256" key="6">
    <source>
        <dbReference type="ARBA" id="ARBA00023125"/>
    </source>
</evidence>
<evidence type="ECO:0000256" key="3">
    <source>
        <dbReference type="ARBA" id="ARBA00022741"/>
    </source>
</evidence>
<dbReference type="NCBIfam" id="NF003810">
    <property type="entry name" value="PRK05399.1"/>
    <property type="match status" value="1"/>
</dbReference>
<keyword evidence="4 9" id="KW-0227">DNA damage</keyword>
<dbReference type="InterPro" id="IPR016151">
    <property type="entry name" value="DNA_mismatch_repair_MutS_N"/>
</dbReference>
<feature type="domain" description="DNA mismatch repair proteins mutS family" evidence="12">
    <location>
        <begin position="691"/>
        <end position="707"/>
    </location>
</feature>
<dbReference type="Pfam" id="PF05188">
    <property type="entry name" value="MutS_II"/>
    <property type="match status" value="1"/>
</dbReference>
<dbReference type="GO" id="GO:0005829">
    <property type="term" value="C:cytosol"/>
    <property type="evidence" value="ECO:0007669"/>
    <property type="project" value="TreeGrafter"/>
</dbReference>
<keyword evidence="6 9" id="KW-0238">DNA-binding</keyword>
<dbReference type="NCBIfam" id="TIGR01070">
    <property type="entry name" value="mutS1"/>
    <property type="match status" value="1"/>
</dbReference>
<dbReference type="GO" id="GO:0140664">
    <property type="term" value="F:ATP-dependent DNA damage sensor activity"/>
    <property type="evidence" value="ECO:0007669"/>
    <property type="project" value="InterPro"/>
</dbReference>
<dbReference type="SMART" id="SM00534">
    <property type="entry name" value="MUTSac"/>
    <property type="match status" value="1"/>
</dbReference>
<dbReference type="InterPro" id="IPR000432">
    <property type="entry name" value="DNA_mismatch_repair_MutS_C"/>
</dbReference>
<dbReference type="PANTHER" id="PTHR11361">
    <property type="entry name" value="DNA MISMATCH REPAIR PROTEIN MUTS FAMILY MEMBER"/>
    <property type="match status" value="1"/>
</dbReference>
<dbReference type="FunFam" id="3.40.50.300:FF:000870">
    <property type="entry name" value="MutS protein homolog 4"/>
    <property type="match status" value="1"/>
</dbReference>
<dbReference type="GO" id="GO:0003684">
    <property type="term" value="F:damaged DNA binding"/>
    <property type="evidence" value="ECO:0007669"/>
    <property type="project" value="UniProtKB-UniRule"/>
</dbReference>
<evidence type="ECO:0000256" key="5">
    <source>
        <dbReference type="ARBA" id="ARBA00022840"/>
    </source>
</evidence>
<dbReference type="FunFam" id="3.40.1170.10:FF:000001">
    <property type="entry name" value="DNA mismatch repair protein MutS"/>
    <property type="match status" value="1"/>
</dbReference>
<dbReference type="Pfam" id="PF01624">
    <property type="entry name" value="MutS_I"/>
    <property type="match status" value="1"/>
</dbReference>
<dbReference type="SMART" id="SM00533">
    <property type="entry name" value="MUTSd"/>
    <property type="match status" value="1"/>
</dbReference>
<dbReference type="InterPro" id="IPR017261">
    <property type="entry name" value="DNA_mismatch_repair_MutS/MSH"/>
</dbReference>
<dbReference type="InterPro" id="IPR036678">
    <property type="entry name" value="MutS_con_dom_sf"/>
</dbReference>
<dbReference type="InterPro" id="IPR005748">
    <property type="entry name" value="DNA_mismatch_repair_MutS"/>
</dbReference>
<dbReference type="GO" id="GO:0030983">
    <property type="term" value="F:mismatched DNA binding"/>
    <property type="evidence" value="ECO:0007669"/>
    <property type="project" value="InterPro"/>
</dbReference>
<evidence type="ECO:0000313" key="14">
    <source>
        <dbReference type="Proteomes" id="UP000199534"/>
    </source>
</evidence>
<protein>
    <recommendedName>
        <fullName evidence="2 9">DNA mismatch repair protein MutS</fullName>
    </recommendedName>
</protein>
<dbReference type="CDD" id="cd03284">
    <property type="entry name" value="ABC_MutS1"/>
    <property type="match status" value="1"/>
</dbReference>
<evidence type="ECO:0000256" key="11">
    <source>
        <dbReference type="SAM" id="MobiDB-lite"/>
    </source>
</evidence>
<dbReference type="GO" id="GO:0006298">
    <property type="term" value="P:mismatch repair"/>
    <property type="evidence" value="ECO:0007669"/>
    <property type="project" value="UniProtKB-UniRule"/>
</dbReference>
<name>A0A1I6FSE5_9FLAO</name>
<keyword evidence="3 9" id="KW-0547">Nucleotide-binding</keyword>
<gene>
    <name evidence="9" type="primary">mutS</name>
    <name evidence="13" type="ORF">SAMN04490243_0569</name>
</gene>
<evidence type="ECO:0000256" key="1">
    <source>
        <dbReference type="ARBA" id="ARBA00006271"/>
    </source>
</evidence>
<dbReference type="InterPro" id="IPR036187">
    <property type="entry name" value="DNA_mismatch_repair_MutS_sf"/>
</dbReference>
<dbReference type="RefSeq" id="WP_092980516.1">
    <property type="nucleotide sequence ID" value="NZ_FOYQ01000001.1"/>
</dbReference>
<reference evidence="13 14" key="1">
    <citation type="submission" date="2016-10" db="EMBL/GenBank/DDBJ databases">
        <authorList>
            <person name="de Groot N.N."/>
        </authorList>
    </citation>
    <scope>NUCLEOTIDE SEQUENCE [LARGE SCALE GENOMIC DNA]</scope>
    <source>
        <strain evidence="13 14">DSM 21019</strain>
    </source>
</reference>
<dbReference type="PIRSF" id="PIRSF037677">
    <property type="entry name" value="DNA_mis_repair_Msh6"/>
    <property type="match status" value="1"/>
</dbReference>
<keyword evidence="5 9" id="KW-0067">ATP-binding</keyword>
<dbReference type="Gene3D" id="3.40.50.300">
    <property type="entry name" value="P-loop containing nucleotide triphosphate hydrolases"/>
    <property type="match status" value="1"/>
</dbReference>
<dbReference type="Proteomes" id="UP000199534">
    <property type="component" value="Unassembled WGS sequence"/>
</dbReference>
<dbReference type="Pfam" id="PF00488">
    <property type="entry name" value="MutS_V"/>
    <property type="match status" value="1"/>
</dbReference>
<dbReference type="Pfam" id="PF05190">
    <property type="entry name" value="MutS_IV"/>
    <property type="match status" value="1"/>
</dbReference>
<comment type="similarity">
    <text evidence="1 9 10">Belongs to the DNA mismatch repair MutS family.</text>
</comment>
<evidence type="ECO:0000256" key="9">
    <source>
        <dbReference type="HAMAP-Rule" id="MF_00096"/>
    </source>
</evidence>
<feature type="binding site" evidence="9">
    <location>
        <begin position="617"/>
        <end position="624"/>
    </location>
    <ligand>
        <name>ATP</name>
        <dbReference type="ChEBI" id="CHEBI:30616"/>
    </ligand>
</feature>
<dbReference type="SUPFAM" id="SSF52540">
    <property type="entry name" value="P-loop containing nucleoside triphosphate hydrolases"/>
    <property type="match status" value="1"/>
</dbReference>
<dbReference type="InterPro" id="IPR027417">
    <property type="entry name" value="P-loop_NTPase"/>
</dbReference>
<accession>A0A1I6FSE5</accession>
<dbReference type="STRING" id="400055.SAMN04490243_0569"/>
<keyword evidence="14" id="KW-1185">Reference proteome</keyword>
<keyword evidence="7 9" id="KW-0234">DNA repair</keyword>
<dbReference type="InterPro" id="IPR007696">
    <property type="entry name" value="DNA_mismatch_repair_MutS_core"/>
</dbReference>
<dbReference type="InterPro" id="IPR007860">
    <property type="entry name" value="DNA_mmatch_repair_MutS_con_dom"/>
</dbReference>
<feature type="region of interest" description="Disordered" evidence="11">
    <location>
        <begin position="808"/>
        <end position="844"/>
    </location>
</feature>
<evidence type="ECO:0000259" key="12">
    <source>
        <dbReference type="PROSITE" id="PS00486"/>
    </source>
</evidence>
<dbReference type="SUPFAM" id="SSF48334">
    <property type="entry name" value="DNA repair protein MutS, domain III"/>
    <property type="match status" value="1"/>
</dbReference>
<dbReference type="Gene3D" id="3.30.420.110">
    <property type="entry name" value="MutS, connector domain"/>
    <property type="match status" value="1"/>
</dbReference>
<evidence type="ECO:0000256" key="7">
    <source>
        <dbReference type="ARBA" id="ARBA00023204"/>
    </source>
</evidence>
<organism evidence="13 14">
    <name type="scientific">Robiginitalea myxolifaciens</name>
    <dbReference type="NCBI Taxonomy" id="400055"/>
    <lineage>
        <taxon>Bacteria</taxon>
        <taxon>Pseudomonadati</taxon>
        <taxon>Bacteroidota</taxon>
        <taxon>Flavobacteriia</taxon>
        <taxon>Flavobacteriales</taxon>
        <taxon>Flavobacteriaceae</taxon>
        <taxon>Robiginitalea</taxon>
    </lineage>
</organism>
<proteinExistence type="inferred from homology"/>
<dbReference type="PANTHER" id="PTHR11361:SF34">
    <property type="entry name" value="DNA MISMATCH REPAIR PROTEIN MSH1, MITOCHONDRIAL"/>
    <property type="match status" value="1"/>
</dbReference>
<dbReference type="OrthoDB" id="9802448at2"/>
<evidence type="ECO:0000256" key="4">
    <source>
        <dbReference type="ARBA" id="ARBA00022763"/>
    </source>
</evidence>
<dbReference type="SUPFAM" id="SSF55271">
    <property type="entry name" value="DNA repair protein MutS, domain I"/>
    <property type="match status" value="1"/>
</dbReference>
<evidence type="ECO:0000256" key="2">
    <source>
        <dbReference type="ARBA" id="ARBA00021982"/>
    </source>
</evidence>
<evidence type="ECO:0000313" key="13">
    <source>
        <dbReference type="EMBL" id="SFR32880.1"/>
    </source>
</evidence>
<dbReference type="GO" id="GO:0005524">
    <property type="term" value="F:ATP binding"/>
    <property type="evidence" value="ECO:0007669"/>
    <property type="project" value="UniProtKB-UniRule"/>
</dbReference>